<proteinExistence type="predicted"/>
<dbReference type="EMBL" id="CM055105">
    <property type="protein sequence ID" value="KAJ7530827.1"/>
    <property type="molecule type" value="Genomic_DNA"/>
</dbReference>
<dbReference type="Proteomes" id="UP001162992">
    <property type="component" value="Chromosome 14"/>
</dbReference>
<evidence type="ECO:0000313" key="1">
    <source>
        <dbReference type="EMBL" id="KAJ7530827.1"/>
    </source>
</evidence>
<gene>
    <name evidence="1" type="ORF">O6H91_14G020900</name>
</gene>
<organism evidence="1 2">
    <name type="scientific">Diphasiastrum complanatum</name>
    <name type="common">Issler's clubmoss</name>
    <name type="synonym">Lycopodium complanatum</name>
    <dbReference type="NCBI Taxonomy" id="34168"/>
    <lineage>
        <taxon>Eukaryota</taxon>
        <taxon>Viridiplantae</taxon>
        <taxon>Streptophyta</taxon>
        <taxon>Embryophyta</taxon>
        <taxon>Tracheophyta</taxon>
        <taxon>Lycopodiopsida</taxon>
        <taxon>Lycopodiales</taxon>
        <taxon>Lycopodiaceae</taxon>
        <taxon>Lycopodioideae</taxon>
        <taxon>Diphasiastrum</taxon>
    </lineage>
</organism>
<protein>
    <submittedName>
        <fullName evidence="1">Uncharacterized protein</fullName>
    </submittedName>
</protein>
<accession>A0ACC2BM98</accession>
<evidence type="ECO:0000313" key="2">
    <source>
        <dbReference type="Proteomes" id="UP001162992"/>
    </source>
</evidence>
<keyword evidence="2" id="KW-1185">Reference proteome</keyword>
<reference evidence="2" key="1">
    <citation type="journal article" date="2024" name="Proc. Natl. Acad. Sci. U.S.A.">
        <title>Extraordinary preservation of gene collinearity over three hundred million years revealed in homosporous lycophytes.</title>
        <authorList>
            <person name="Li C."/>
            <person name="Wickell D."/>
            <person name="Kuo L.Y."/>
            <person name="Chen X."/>
            <person name="Nie B."/>
            <person name="Liao X."/>
            <person name="Peng D."/>
            <person name="Ji J."/>
            <person name="Jenkins J."/>
            <person name="Williams M."/>
            <person name="Shu S."/>
            <person name="Plott C."/>
            <person name="Barry K."/>
            <person name="Rajasekar S."/>
            <person name="Grimwood J."/>
            <person name="Han X."/>
            <person name="Sun S."/>
            <person name="Hou Z."/>
            <person name="He W."/>
            <person name="Dai G."/>
            <person name="Sun C."/>
            <person name="Schmutz J."/>
            <person name="Leebens-Mack J.H."/>
            <person name="Li F.W."/>
            <person name="Wang L."/>
        </authorList>
    </citation>
    <scope>NUCLEOTIDE SEQUENCE [LARGE SCALE GENOMIC DNA]</scope>
    <source>
        <strain evidence="2">cv. PW_Plant_1</strain>
    </source>
</reference>
<name>A0ACC2BM98_DIPCM</name>
<comment type="caution">
    <text evidence="1">The sequence shown here is derived from an EMBL/GenBank/DDBJ whole genome shotgun (WGS) entry which is preliminary data.</text>
</comment>
<sequence>MSSSQGADFIGADTINSQSPSFTAMAPPLSCFSKSTSELRVPQEQISFVKTPANYSPRVLPLGGSLSSWEVSGLKSNTPNLALPDSLRRSPGRGQCSQSSVQSSSNSSGISSQHLFSSSDSLASAITMGGEWQQMLLSTVGCTSGMTSILSSSSKSATNSLNAIADVYANKPSLKVREPKVSFQGILLGKETSFLRPLPPLLSSPSQHQVGGLLSVDKAQSVGSGWNSLETSSNSGITIDPSRGAFASQGISPVSVHDLQQLACDSVFGEAMSIPPFCDGGTSHLATQAFSLKEEDKSMLRFEGALPDIQHPGSSKLLGSSGCSTLESSVPSTLAMGEPVSRPLPELCAVNFRAKASGECLGKRVGEAKGIDVADKSVRKPGSSASLELNRAGFLYTVNYESDETDHPSPRIEDSSGSEQANVGNGSSAAKKRSFLEAKLKDVSCVTTTLNAEDKKEVMNEFALKRQKGVEPAKEEENKSVMERSASDNSGNSTPGSVKENSKPPEPPKADYIHVRARRGQATDSHSLAERVRREKISERMKFLQDLVPGCNKVTGKAVMLDEIINYVQSLQRQVEFLSMKLAAVNSRLDFNLDSRVNKEFMQGSVSQNLAEEIQPASSYPQVYQQKQTQLQAGLKGVLDLRSLSEVPIAPSQGIPISSPSAEGYGGVISQKKSLWDGELQSIVQMGFVQTRQYPLELQELQGQIQAGQLKADI</sequence>